<dbReference type="PANTHER" id="PTHR43649">
    <property type="entry name" value="ARABINOSE-BINDING PROTEIN-RELATED"/>
    <property type="match status" value="1"/>
</dbReference>
<name>A0A2R5EIV1_9BACL</name>
<dbReference type="SUPFAM" id="SSF53850">
    <property type="entry name" value="Periplasmic binding protein-like II"/>
    <property type="match status" value="1"/>
</dbReference>
<dbReference type="PROSITE" id="PS51257">
    <property type="entry name" value="PROKAR_LIPOPROTEIN"/>
    <property type="match status" value="1"/>
</dbReference>
<protein>
    <recommendedName>
        <fullName evidence="5">ABC transporter substrate-binding protein</fullName>
    </recommendedName>
</protein>
<accession>A0A2R5EIV1</accession>
<proteinExistence type="predicted"/>
<feature type="region of interest" description="Disordered" evidence="1">
    <location>
        <begin position="29"/>
        <end position="71"/>
    </location>
</feature>
<evidence type="ECO:0000256" key="2">
    <source>
        <dbReference type="SAM" id="SignalP"/>
    </source>
</evidence>
<feature type="compositionally biased region" description="Polar residues" evidence="1">
    <location>
        <begin position="29"/>
        <end position="47"/>
    </location>
</feature>
<feature type="compositionally biased region" description="Low complexity" evidence="1">
    <location>
        <begin position="48"/>
        <end position="60"/>
    </location>
</feature>
<comment type="caution">
    <text evidence="3">The sequence shown here is derived from an EMBL/GenBank/DDBJ whole genome shotgun (WGS) entry which is preliminary data.</text>
</comment>
<dbReference type="InterPro" id="IPR006059">
    <property type="entry name" value="SBP"/>
</dbReference>
<dbReference type="PANTHER" id="PTHR43649:SF12">
    <property type="entry name" value="DIACETYLCHITOBIOSE BINDING PROTEIN DASA"/>
    <property type="match status" value="1"/>
</dbReference>
<gene>
    <name evidence="3" type="ORF">PAT3040_00984</name>
</gene>
<feature type="signal peptide" evidence="2">
    <location>
        <begin position="1"/>
        <end position="27"/>
    </location>
</feature>
<evidence type="ECO:0000313" key="4">
    <source>
        <dbReference type="Proteomes" id="UP000245202"/>
    </source>
</evidence>
<evidence type="ECO:0008006" key="5">
    <source>
        <dbReference type="Google" id="ProtNLM"/>
    </source>
</evidence>
<organism evidence="3 4">
    <name type="scientific">Paenibacillus agaridevorans</name>
    <dbReference type="NCBI Taxonomy" id="171404"/>
    <lineage>
        <taxon>Bacteria</taxon>
        <taxon>Bacillati</taxon>
        <taxon>Bacillota</taxon>
        <taxon>Bacilli</taxon>
        <taxon>Bacillales</taxon>
        <taxon>Paenibacillaceae</taxon>
        <taxon>Paenibacillus</taxon>
    </lineage>
</organism>
<dbReference type="EMBL" id="BDQX01000047">
    <property type="protein sequence ID" value="GBG06457.1"/>
    <property type="molecule type" value="Genomic_DNA"/>
</dbReference>
<dbReference type="Gene3D" id="3.40.190.10">
    <property type="entry name" value="Periplasmic binding protein-like II"/>
    <property type="match status" value="2"/>
</dbReference>
<dbReference type="Proteomes" id="UP000245202">
    <property type="component" value="Unassembled WGS sequence"/>
</dbReference>
<reference evidence="3 4" key="1">
    <citation type="submission" date="2017-08" db="EMBL/GenBank/DDBJ databases">
        <title>Substantial Increase in Enzyme Production by Combined Drug-Resistance Mutations in Paenibacillus agaridevorans.</title>
        <authorList>
            <person name="Tanaka Y."/>
            <person name="Funane K."/>
            <person name="Hosaka T."/>
            <person name="Shiwa Y."/>
            <person name="Fujita N."/>
            <person name="Miyazaki T."/>
            <person name="Yoshikawa H."/>
            <person name="Murakami K."/>
            <person name="Kasahara K."/>
            <person name="Inaoka T."/>
            <person name="Hiraga Y."/>
            <person name="Ochi K."/>
        </authorList>
    </citation>
    <scope>NUCLEOTIDE SEQUENCE [LARGE SCALE GENOMIC DNA]</scope>
    <source>
        <strain evidence="3 4">T-3040</strain>
    </source>
</reference>
<keyword evidence="2" id="KW-0732">Signal</keyword>
<evidence type="ECO:0000313" key="3">
    <source>
        <dbReference type="EMBL" id="GBG06457.1"/>
    </source>
</evidence>
<evidence type="ECO:0000256" key="1">
    <source>
        <dbReference type="SAM" id="MobiDB-lite"/>
    </source>
</evidence>
<dbReference type="InterPro" id="IPR050490">
    <property type="entry name" value="Bact_solute-bd_prot1"/>
</dbReference>
<sequence>MKKRMGKVRIMVLIVALAMVSILSACSKENTSEPNTSNGAKATNSQPATESASETTNAESETVDPLGKFDPPIEVKIGRTADGFKFEAGESIDKNRVYDFYESDLGVKLINEWIVPGDQYAAKSNVAISSGNIPDVFMVDGIQLRNLVEAGMIEDLTEVYEKYVSEDTKKTVDEDGGYAVNAATIDGKMYAFPAVTQGFWTSNMLWLRQDWLDKLGLTPPKTMDELVHIASEFVKNKPDGVDTYGLGVSKELSQFVVNGFFNGYHSYPFQWVTDSDGKIVYGGIQPETKTAVLALADMYKAGLIDKEFGVKDAAKTREAVIAGKLGMVYSSFGYAFSNIKDLYVNNPDAVLRAYPMPSADGAPAKAYVGPTAGSFWVVKKGFKNPEVVIKLANFFTEHWMVNPKSDYGTGKDSGIMYWQYSILQFNSPLLQVNEHRRVKASFLANEPFDKYPNTSNEYFYLKGMYDYAKNPKDNKNADVQNGWMYNTTFGTPNSGAEVLDYYFTNNQTMTTPLKIASTPTMSQKMPTLTKMEEVFYTKVILGEAGADDFDKFVADWKKQGGDEITAELNN</sequence>
<dbReference type="Pfam" id="PF01547">
    <property type="entry name" value="SBP_bac_1"/>
    <property type="match status" value="1"/>
</dbReference>
<dbReference type="RefSeq" id="WP_108991747.1">
    <property type="nucleotide sequence ID" value="NZ_BDQX01000047.1"/>
</dbReference>
<feature type="chain" id="PRO_5015330295" description="ABC transporter substrate-binding protein" evidence="2">
    <location>
        <begin position="28"/>
        <end position="570"/>
    </location>
</feature>
<keyword evidence="4" id="KW-1185">Reference proteome</keyword>
<dbReference type="AlphaFoldDB" id="A0A2R5EIV1"/>